<sequence length="214" mass="23924">MRSLCVGAACSCTVCVDVSVTVRYVIPSVLPSEIRHAISSVKKRTAPGPDRIRAEHLKNLPPALINTLARLFTRYLSECKVPSQWKTSKTVLLYKKGDVHDIGNYRPICLLSVVYKLFTRVILNRISQYVPLHSWTFLGDPSLVCLLLFKEFSSQSCHPGVMLISVTVFHEPLIECSCSNSFSSHAIGSIVSAFELMKRQRQLLVAVARLYSAR</sequence>
<dbReference type="PANTHER" id="PTHR19446">
    <property type="entry name" value="REVERSE TRANSCRIPTASES"/>
    <property type="match status" value="1"/>
</dbReference>
<dbReference type="OrthoDB" id="5856459at2759"/>
<accession>A0A3P8IMS8</accession>
<dbReference type="InterPro" id="IPR043502">
    <property type="entry name" value="DNA/RNA_pol_sf"/>
</dbReference>
<accession>A0A183GU59</accession>
<reference evidence="3" key="2">
    <citation type="submission" date="2019-09" db="UniProtKB">
        <authorList>
            <consortium name="WormBaseParasite"/>
        </authorList>
    </citation>
    <scope>IDENTIFICATION</scope>
</reference>
<gene>
    <name evidence="1" type="ORF">HPBE_LOCUS26228</name>
</gene>
<evidence type="ECO:0000313" key="2">
    <source>
        <dbReference type="Proteomes" id="UP000050761"/>
    </source>
</evidence>
<reference evidence="1 2" key="1">
    <citation type="submission" date="2018-11" db="EMBL/GenBank/DDBJ databases">
        <authorList>
            <consortium name="Pathogen Informatics"/>
        </authorList>
    </citation>
    <scope>NUCLEOTIDE SEQUENCE [LARGE SCALE GENOMIC DNA]</scope>
</reference>
<dbReference type="AlphaFoldDB" id="A0A183GU59"/>
<protein>
    <submittedName>
        <fullName evidence="3">Reverse transcriptase domain-containing protein</fullName>
    </submittedName>
</protein>
<name>A0A183GU59_HELPZ</name>
<organism evidence="2 3">
    <name type="scientific">Heligmosomoides polygyrus</name>
    <name type="common">Parasitic roundworm</name>
    <dbReference type="NCBI Taxonomy" id="6339"/>
    <lineage>
        <taxon>Eukaryota</taxon>
        <taxon>Metazoa</taxon>
        <taxon>Ecdysozoa</taxon>
        <taxon>Nematoda</taxon>
        <taxon>Chromadorea</taxon>
        <taxon>Rhabditida</taxon>
        <taxon>Rhabditina</taxon>
        <taxon>Rhabditomorpha</taxon>
        <taxon>Strongyloidea</taxon>
        <taxon>Heligmosomidae</taxon>
        <taxon>Heligmosomoides</taxon>
    </lineage>
</organism>
<dbReference type="WBParaSite" id="HPBE_0002622901-mRNA-1">
    <property type="protein sequence ID" value="HPBE_0002622901-mRNA-1"/>
    <property type="gene ID" value="HPBE_0002622901"/>
</dbReference>
<evidence type="ECO:0000313" key="1">
    <source>
        <dbReference type="EMBL" id="VDP56396.1"/>
    </source>
</evidence>
<evidence type="ECO:0000313" key="3">
    <source>
        <dbReference type="WBParaSite" id="HPBE_0002622901-mRNA-1"/>
    </source>
</evidence>
<dbReference type="SUPFAM" id="SSF56672">
    <property type="entry name" value="DNA/RNA polymerases"/>
    <property type="match status" value="1"/>
</dbReference>
<proteinExistence type="predicted"/>
<dbReference type="Proteomes" id="UP000050761">
    <property type="component" value="Unassembled WGS sequence"/>
</dbReference>
<keyword evidence="2" id="KW-1185">Reference proteome</keyword>
<dbReference type="EMBL" id="UZAH01039479">
    <property type="protein sequence ID" value="VDP56396.1"/>
    <property type="molecule type" value="Genomic_DNA"/>
</dbReference>